<evidence type="ECO:0000259" key="1">
    <source>
        <dbReference type="PROSITE" id="PS50112"/>
    </source>
</evidence>
<dbReference type="STRING" id="1131731.BAZO_18658"/>
<dbReference type="GeneID" id="89470491"/>
<evidence type="ECO:0008006" key="6">
    <source>
        <dbReference type="Google" id="ProtNLM"/>
    </source>
</evidence>
<dbReference type="CDD" id="cd01949">
    <property type="entry name" value="GGDEF"/>
    <property type="match status" value="1"/>
</dbReference>
<dbReference type="GO" id="GO:0005886">
    <property type="term" value="C:plasma membrane"/>
    <property type="evidence" value="ECO:0007669"/>
    <property type="project" value="TreeGrafter"/>
</dbReference>
<dbReference type="InterPro" id="IPR000160">
    <property type="entry name" value="GGDEF_dom"/>
</dbReference>
<dbReference type="SMART" id="SM00267">
    <property type="entry name" value="GGDEF"/>
    <property type="match status" value="1"/>
</dbReference>
<dbReference type="PATRIC" id="fig|1131731.3.peg.3808"/>
<dbReference type="PROSITE" id="PS50887">
    <property type="entry name" value="GGDEF"/>
    <property type="match status" value="1"/>
</dbReference>
<dbReference type="Pfam" id="PF00990">
    <property type="entry name" value="GGDEF"/>
    <property type="match status" value="1"/>
</dbReference>
<dbReference type="Proteomes" id="UP000006315">
    <property type="component" value="Unassembled WGS sequence"/>
</dbReference>
<proteinExistence type="predicted"/>
<dbReference type="SMART" id="SM00086">
    <property type="entry name" value="PAC"/>
    <property type="match status" value="3"/>
</dbReference>
<evidence type="ECO:0000313" key="4">
    <source>
        <dbReference type="EMBL" id="EKN63026.1"/>
    </source>
</evidence>
<dbReference type="InterPro" id="IPR050469">
    <property type="entry name" value="Diguanylate_Cyclase"/>
</dbReference>
<evidence type="ECO:0000259" key="3">
    <source>
        <dbReference type="PROSITE" id="PS50887"/>
    </source>
</evidence>
<feature type="domain" description="PAS" evidence="1">
    <location>
        <begin position="252"/>
        <end position="322"/>
    </location>
</feature>
<dbReference type="Pfam" id="PF13426">
    <property type="entry name" value="PAS_9"/>
    <property type="match status" value="2"/>
</dbReference>
<dbReference type="RefSeq" id="WP_003332938.1">
    <property type="nucleotide sequence ID" value="NZ_AJLR01000148.1"/>
</dbReference>
<dbReference type="InterPro" id="IPR000700">
    <property type="entry name" value="PAS-assoc_C"/>
</dbReference>
<protein>
    <recommendedName>
        <fullName evidence="6">Diguanylate cyclase</fullName>
    </recommendedName>
</protein>
<dbReference type="SUPFAM" id="SSF55073">
    <property type="entry name" value="Nucleotide cyclase"/>
    <property type="match status" value="1"/>
</dbReference>
<dbReference type="EMBL" id="AJLR01000148">
    <property type="protein sequence ID" value="EKN63026.1"/>
    <property type="molecule type" value="Genomic_DNA"/>
</dbReference>
<dbReference type="AlphaFoldDB" id="K6DQI8"/>
<dbReference type="InterPro" id="IPR035965">
    <property type="entry name" value="PAS-like_dom_sf"/>
</dbReference>
<dbReference type="Pfam" id="PF13188">
    <property type="entry name" value="PAS_8"/>
    <property type="match status" value="1"/>
</dbReference>
<feature type="domain" description="PAS" evidence="1">
    <location>
        <begin position="19"/>
        <end position="66"/>
    </location>
</feature>
<evidence type="ECO:0000259" key="2">
    <source>
        <dbReference type="PROSITE" id="PS50113"/>
    </source>
</evidence>
<dbReference type="PROSITE" id="PS50113">
    <property type="entry name" value="PAC"/>
    <property type="match status" value="2"/>
</dbReference>
<dbReference type="PANTHER" id="PTHR45138">
    <property type="entry name" value="REGULATORY COMPONENTS OF SENSORY TRANSDUCTION SYSTEM"/>
    <property type="match status" value="1"/>
</dbReference>
<dbReference type="PROSITE" id="PS50112">
    <property type="entry name" value="PAS"/>
    <property type="match status" value="3"/>
</dbReference>
<dbReference type="SUPFAM" id="SSF55785">
    <property type="entry name" value="PYP-like sensor domain (PAS domain)"/>
    <property type="match status" value="4"/>
</dbReference>
<feature type="domain" description="PAS" evidence="1">
    <location>
        <begin position="376"/>
        <end position="419"/>
    </location>
</feature>
<dbReference type="Pfam" id="PF08448">
    <property type="entry name" value="PAS_4"/>
    <property type="match status" value="1"/>
</dbReference>
<dbReference type="InterPro" id="IPR029787">
    <property type="entry name" value="Nucleotide_cyclase"/>
</dbReference>
<dbReference type="InterPro" id="IPR000014">
    <property type="entry name" value="PAS"/>
</dbReference>
<keyword evidence="5" id="KW-1185">Reference proteome</keyword>
<reference evidence="4 5" key="1">
    <citation type="journal article" date="2012" name="Front. Microbiol.">
        <title>Redundancy and modularity in membrane-associated dissimilatory nitrate reduction in Bacillus.</title>
        <authorList>
            <person name="Heylen K."/>
            <person name="Keltjens J."/>
        </authorList>
    </citation>
    <scope>NUCLEOTIDE SEQUENCE [LARGE SCALE GENOMIC DNA]</scope>
    <source>
        <strain evidence="4 5">LMG 9581</strain>
    </source>
</reference>
<dbReference type="FunFam" id="3.30.70.270:FF:000001">
    <property type="entry name" value="Diguanylate cyclase domain protein"/>
    <property type="match status" value="1"/>
</dbReference>
<dbReference type="CDD" id="cd00130">
    <property type="entry name" value="PAS"/>
    <property type="match status" value="4"/>
</dbReference>
<gene>
    <name evidence="4" type="ORF">BAZO_18658</name>
</gene>
<evidence type="ECO:0000313" key="5">
    <source>
        <dbReference type="Proteomes" id="UP000006315"/>
    </source>
</evidence>
<dbReference type="Gene3D" id="3.30.450.20">
    <property type="entry name" value="PAS domain"/>
    <property type="match status" value="4"/>
</dbReference>
<feature type="domain" description="PAC" evidence="2">
    <location>
        <begin position="449"/>
        <end position="502"/>
    </location>
</feature>
<name>K6DQI8_SCHAZ</name>
<dbReference type="InterPro" id="IPR043128">
    <property type="entry name" value="Rev_trsase/Diguanyl_cyclase"/>
</dbReference>
<sequence length="678" mass="77884">MEFNFLNASPVPMVLYKEKFIYANEAFFTMSGYNEEDLENKYVWDFFEEDAKEPFMTGIHNRLINKMPTKEYTYKFYTKSNEVRWLKVGTTTVNQNGEYIGFATLFDITSTKLFEEALLYKNDLWTDIFNSHSAIMLLIDPENDGRIIDANPAASKFYGYPIEILKEMKIKDINSLTNGELFKRMEQVQRGENKEFIFKHRLVDGTIRDVGVFSSVVNIRGRKLLFSIITDKTNEINFKDQLIKLNTELKESKLRYQSLFENNPEICFSLDLYGHFHKLNKVTETVSGYKVVDLIGKPIYSFIDKNQYPIINEQFSKVLQGNSVSFYTKIVHKDGHLLDMNVTAVPIIVDHVVVGIIGYAIDITKQKQVEMDLIESEKRYRFITENSTDIISRHNADGSIVYISPIVENILGYTPNELMKSFVENPPKTRSIINLVDHRVLNLKKGEIYTFSYEMQTKNGNFIFLESTIKAFYDQEENKIAGFIAVSRDITERKLFEEKLQRTNEFLKQLSTMDGLTGIANRRRFDEFMEVECARSIDSGLPISLILFDIDFFKLYNDTYGHQAGDDCLKLIASTISPKINRSSDLFARYGGEEFAIVLPGTDLKGAAKVAEKVRKAVEDIKILHSQSKVSKYVTISVGVVSSETVNPEPKLMIVKADDALYCAKNLGRNRTVKVEKV</sequence>
<feature type="domain" description="GGDEF" evidence="3">
    <location>
        <begin position="541"/>
        <end position="677"/>
    </location>
</feature>
<dbReference type="GO" id="GO:1902201">
    <property type="term" value="P:negative regulation of bacterial-type flagellum-dependent cell motility"/>
    <property type="evidence" value="ECO:0007669"/>
    <property type="project" value="TreeGrafter"/>
</dbReference>
<dbReference type="NCBIfam" id="TIGR00254">
    <property type="entry name" value="GGDEF"/>
    <property type="match status" value="1"/>
</dbReference>
<dbReference type="Gene3D" id="3.30.70.270">
    <property type="match status" value="1"/>
</dbReference>
<feature type="domain" description="PAC" evidence="2">
    <location>
        <begin position="324"/>
        <end position="375"/>
    </location>
</feature>
<dbReference type="NCBIfam" id="TIGR00229">
    <property type="entry name" value="sensory_box"/>
    <property type="match status" value="4"/>
</dbReference>
<organism evidence="4 5">
    <name type="scientific">Schinkia azotoformans LMG 9581</name>
    <dbReference type="NCBI Taxonomy" id="1131731"/>
    <lineage>
        <taxon>Bacteria</taxon>
        <taxon>Bacillati</taxon>
        <taxon>Bacillota</taxon>
        <taxon>Bacilli</taxon>
        <taxon>Bacillales</taxon>
        <taxon>Bacillaceae</taxon>
        <taxon>Calidifontibacillus/Schinkia group</taxon>
        <taxon>Schinkia</taxon>
    </lineage>
</organism>
<accession>K6DQI8</accession>
<dbReference type="InterPro" id="IPR013656">
    <property type="entry name" value="PAS_4"/>
</dbReference>
<dbReference type="GO" id="GO:0043709">
    <property type="term" value="P:cell adhesion involved in single-species biofilm formation"/>
    <property type="evidence" value="ECO:0007669"/>
    <property type="project" value="TreeGrafter"/>
</dbReference>
<dbReference type="SMART" id="SM00091">
    <property type="entry name" value="PAS"/>
    <property type="match status" value="4"/>
</dbReference>
<dbReference type="GO" id="GO:0052621">
    <property type="term" value="F:diguanylate cyclase activity"/>
    <property type="evidence" value="ECO:0007669"/>
    <property type="project" value="TreeGrafter"/>
</dbReference>
<dbReference type="InterPro" id="IPR001610">
    <property type="entry name" value="PAC"/>
</dbReference>
<dbReference type="PANTHER" id="PTHR45138:SF9">
    <property type="entry name" value="DIGUANYLATE CYCLASE DGCM-RELATED"/>
    <property type="match status" value="1"/>
</dbReference>
<comment type="caution">
    <text evidence="4">The sequence shown here is derived from an EMBL/GenBank/DDBJ whole genome shotgun (WGS) entry which is preliminary data.</text>
</comment>